<organism evidence="2 3">
    <name type="scientific">Marinobacter manganoxydans MnI7-9</name>
    <dbReference type="NCBI Taxonomy" id="1094979"/>
    <lineage>
        <taxon>Bacteria</taxon>
        <taxon>Pseudomonadati</taxon>
        <taxon>Pseudomonadota</taxon>
        <taxon>Gammaproteobacteria</taxon>
        <taxon>Pseudomonadales</taxon>
        <taxon>Marinobacteraceae</taxon>
        <taxon>Marinobacter</taxon>
    </lineage>
</organism>
<dbReference type="RefSeq" id="WP_008169766.1">
    <property type="nucleotide sequence ID" value="NZ_AGTR01000009.1"/>
</dbReference>
<feature type="transmembrane region" description="Helical" evidence="1">
    <location>
        <begin position="35"/>
        <end position="53"/>
    </location>
</feature>
<keyword evidence="1" id="KW-0812">Transmembrane</keyword>
<keyword evidence="1" id="KW-0472">Membrane</keyword>
<dbReference type="EMBL" id="AGTR01000009">
    <property type="protein sequence ID" value="EHJ06296.1"/>
    <property type="molecule type" value="Genomic_DNA"/>
</dbReference>
<evidence type="ECO:0000313" key="2">
    <source>
        <dbReference type="EMBL" id="EHJ06296.1"/>
    </source>
</evidence>
<dbReference type="Proteomes" id="UP000003208">
    <property type="component" value="Unassembled WGS sequence"/>
</dbReference>
<evidence type="ECO:0000313" key="3">
    <source>
        <dbReference type="Proteomes" id="UP000003208"/>
    </source>
</evidence>
<name>G6YNB9_9GAMM</name>
<sequence length="224" mass="26104">MSQTQTSHVIAFDGKIPLELAESPSSWWDILLQNLPFLITILIVVAAATVTYFSNRSAVASQNSLAEKSRKDEHENKVSEFRHQWLQEVRETGSQLCQVVHELHFLSVRRNIAVENKRDAANHGDHPAFERFEQEIENVFGPLTEKRSQYYRLASKLKMLFKLNEPETKRLFEVLDGVKRDVYDFNTMTLKDEKIEVIVEELQKILKTEWEVTKSRTWSKALNK</sequence>
<gene>
    <name evidence="2" type="ORF">KYE_01668</name>
</gene>
<accession>G6YNB9</accession>
<protein>
    <submittedName>
        <fullName evidence="2">Uncharacterized protein</fullName>
    </submittedName>
</protein>
<keyword evidence="1" id="KW-1133">Transmembrane helix</keyword>
<evidence type="ECO:0000256" key="1">
    <source>
        <dbReference type="SAM" id="Phobius"/>
    </source>
</evidence>
<proteinExistence type="predicted"/>
<dbReference type="PATRIC" id="fig|1094979.3.peg.310"/>
<reference evidence="2 3" key="1">
    <citation type="journal article" date="2012" name="J. Bacteriol.">
        <title>Genome sequence of deep-sea manganese-oxidizing bacterium Marinobacter manganoxydans MnI7-9.</title>
        <authorList>
            <person name="Wang H."/>
            <person name="Li H."/>
            <person name="Shao Z."/>
            <person name="Liao S."/>
            <person name="Johnstone L."/>
            <person name="Rensing C."/>
            <person name="Wang G."/>
        </authorList>
    </citation>
    <scope>NUCLEOTIDE SEQUENCE [LARGE SCALE GENOMIC DNA]</scope>
    <source>
        <strain evidence="2 3">MnI7-9</strain>
    </source>
</reference>
<keyword evidence="3" id="KW-1185">Reference proteome</keyword>
<dbReference type="AlphaFoldDB" id="G6YNB9"/>